<name>A0A124GN66_PICGL</name>
<dbReference type="AlphaFoldDB" id="A0A124GN66"/>
<keyword evidence="1" id="KW-0812">Transmembrane</keyword>
<geneLocation type="mitochondrion" evidence="2"/>
<organism evidence="2">
    <name type="scientific">Picea glauca</name>
    <name type="common">White spruce</name>
    <name type="synonym">Pinus glauca</name>
    <dbReference type="NCBI Taxonomy" id="3330"/>
    <lineage>
        <taxon>Eukaryota</taxon>
        <taxon>Viridiplantae</taxon>
        <taxon>Streptophyta</taxon>
        <taxon>Embryophyta</taxon>
        <taxon>Tracheophyta</taxon>
        <taxon>Spermatophyta</taxon>
        <taxon>Pinopsida</taxon>
        <taxon>Pinidae</taxon>
        <taxon>Conifers I</taxon>
        <taxon>Pinales</taxon>
        <taxon>Pinaceae</taxon>
        <taxon>Picea</taxon>
    </lineage>
</organism>
<gene>
    <name evidence="2" type="ORF">ABT39_MTgene4850</name>
</gene>
<accession>A0A124GN66</accession>
<keyword evidence="1" id="KW-1133">Transmembrane helix</keyword>
<feature type="transmembrane region" description="Helical" evidence="1">
    <location>
        <begin position="6"/>
        <end position="30"/>
    </location>
</feature>
<dbReference type="EMBL" id="LKAM01000006">
    <property type="protein sequence ID" value="KUM47856.1"/>
    <property type="molecule type" value="Genomic_DNA"/>
</dbReference>
<protein>
    <recommendedName>
        <fullName evidence="3">Transmembrane protein</fullName>
    </recommendedName>
</protein>
<proteinExistence type="predicted"/>
<feature type="transmembrane region" description="Helical" evidence="1">
    <location>
        <begin position="85"/>
        <end position="102"/>
    </location>
</feature>
<comment type="caution">
    <text evidence="2">The sequence shown here is derived from an EMBL/GenBank/DDBJ whole genome shotgun (WGS) entry which is preliminary data.</text>
</comment>
<sequence>MVVDGAGLVIMVCHTKVFMAVDSASLVLLVHRLLWICHTNLTTGCGVGGGSGCVEPLLVGLSLWIYVSGSFLLLISLCMVEHCEWWWGCFYGVMSSPYALIIRNTSPFESYKRIE</sequence>
<feature type="transmembrane region" description="Helical" evidence="1">
    <location>
        <begin position="57"/>
        <end position="79"/>
    </location>
</feature>
<evidence type="ECO:0000256" key="1">
    <source>
        <dbReference type="SAM" id="Phobius"/>
    </source>
</evidence>
<reference evidence="2" key="1">
    <citation type="journal article" date="2015" name="Genome Biol. Evol.">
        <title>Organellar Genomes of White Spruce (Picea glauca): Assembly and Annotation.</title>
        <authorList>
            <person name="Jackman S.D."/>
            <person name="Warren R.L."/>
            <person name="Gibb E.A."/>
            <person name="Vandervalk B.P."/>
            <person name="Mohamadi H."/>
            <person name="Chu J."/>
            <person name="Raymond A."/>
            <person name="Pleasance S."/>
            <person name="Coope R."/>
            <person name="Wildung M.R."/>
            <person name="Ritland C.E."/>
            <person name="Bousquet J."/>
            <person name="Jones S.J."/>
            <person name="Bohlmann J."/>
            <person name="Birol I."/>
        </authorList>
    </citation>
    <scope>NUCLEOTIDE SEQUENCE [LARGE SCALE GENOMIC DNA]</scope>
    <source>
        <tissue evidence="2">Flushing bud</tissue>
    </source>
</reference>
<evidence type="ECO:0008006" key="3">
    <source>
        <dbReference type="Google" id="ProtNLM"/>
    </source>
</evidence>
<keyword evidence="2" id="KW-0496">Mitochondrion</keyword>
<keyword evidence="1" id="KW-0472">Membrane</keyword>
<evidence type="ECO:0000313" key="2">
    <source>
        <dbReference type="EMBL" id="KUM47856.1"/>
    </source>
</evidence>